<evidence type="ECO:0000256" key="1">
    <source>
        <dbReference type="SAM" id="SignalP"/>
    </source>
</evidence>
<evidence type="ECO:0000313" key="3">
    <source>
        <dbReference type="Proteomes" id="UP000236220"/>
    </source>
</evidence>
<organism evidence="2 3">
    <name type="scientific">Solilutibacter silvestris</name>
    <dbReference type="NCBI Taxonomy" id="1645665"/>
    <lineage>
        <taxon>Bacteria</taxon>
        <taxon>Pseudomonadati</taxon>
        <taxon>Pseudomonadota</taxon>
        <taxon>Gammaproteobacteria</taxon>
        <taxon>Lysobacterales</taxon>
        <taxon>Lysobacteraceae</taxon>
        <taxon>Solilutibacter</taxon>
    </lineage>
</organism>
<gene>
    <name evidence="2" type="ORF">Lysil_1162</name>
</gene>
<comment type="caution">
    <text evidence="2">The sequence shown here is derived from an EMBL/GenBank/DDBJ whole genome shotgun (WGS) entry which is preliminary data.</text>
</comment>
<reference evidence="2 3" key="1">
    <citation type="submission" date="2017-08" db="EMBL/GenBank/DDBJ databases">
        <title>Lysobacter sylvestris genome.</title>
        <authorList>
            <person name="Zhang D.-C."/>
            <person name="Albuquerque L."/>
            <person name="Franca L."/>
            <person name="Froufe H.J.C."/>
            <person name="Barroso C."/>
            <person name="Egas C."/>
            <person name="Da Costa M."/>
            <person name="Margesin R."/>
        </authorList>
    </citation>
    <scope>NUCLEOTIDE SEQUENCE [LARGE SCALE GENOMIC DNA]</scope>
    <source>
        <strain evidence="2 3">AM20-91</strain>
    </source>
</reference>
<proteinExistence type="predicted"/>
<accession>A0A2K1Q3E4</accession>
<dbReference type="PANTHER" id="PTHR43737">
    <property type="entry name" value="BLL7424 PROTEIN"/>
    <property type="match status" value="1"/>
</dbReference>
<keyword evidence="3" id="KW-1185">Reference proteome</keyword>
<dbReference type="InterPro" id="IPR006311">
    <property type="entry name" value="TAT_signal"/>
</dbReference>
<dbReference type="PROSITE" id="PS51318">
    <property type="entry name" value="TAT"/>
    <property type="match status" value="1"/>
</dbReference>
<dbReference type="AlphaFoldDB" id="A0A2K1Q3E4"/>
<sequence>MSLSRRQFLMAGAAASLVTSLPKFALAATSPNDTRLVVVLLRGGLDGLHALPRPNDSDYLRLRGALGEAAIKDAHPIDGGFALHPSLAFASQLYAAKEFLPVVAVAPPYRERSHFEAQDCVENGTQGPGGRNGWMNRCVQELGGSSGLAITAVMPLIMRGNSTTTTWSPPLAHAIDPILMQHLQVLYARDAVLGPAFAHAGADESDVTAKGGDKRGHLADAMGAAAHFMSAADGPRIAFVEDTGWDTHYNEAGILQRKLSELDSGLQAFKTAGDAIWPRTAIVVVTEFGRTAAVNGTNGTDHGTGGVAFLAGGAVNGGRVAGTWPGLANSQLNERRDLLATSDMRGMFKGVLESHLRVSAAASDARVFPASTDVAVMRGLIRNS</sequence>
<feature type="chain" id="PRO_5014363079" description="DUF1501 domain-containing protein" evidence="1">
    <location>
        <begin position="28"/>
        <end position="384"/>
    </location>
</feature>
<evidence type="ECO:0008006" key="4">
    <source>
        <dbReference type="Google" id="ProtNLM"/>
    </source>
</evidence>
<dbReference type="Proteomes" id="UP000236220">
    <property type="component" value="Unassembled WGS sequence"/>
</dbReference>
<dbReference type="InterPro" id="IPR010869">
    <property type="entry name" value="DUF1501"/>
</dbReference>
<dbReference type="PANTHER" id="PTHR43737:SF1">
    <property type="entry name" value="DUF1501 DOMAIN-CONTAINING PROTEIN"/>
    <property type="match status" value="1"/>
</dbReference>
<protein>
    <recommendedName>
        <fullName evidence="4">DUF1501 domain-containing protein</fullName>
    </recommendedName>
</protein>
<evidence type="ECO:0000313" key="2">
    <source>
        <dbReference type="EMBL" id="PNS09533.1"/>
    </source>
</evidence>
<dbReference type="Pfam" id="PF07394">
    <property type="entry name" value="DUF1501"/>
    <property type="match status" value="1"/>
</dbReference>
<feature type="signal peptide" evidence="1">
    <location>
        <begin position="1"/>
        <end position="27"/>
    </location>
</feature>
<dbReference type="OrthoDB" id="9779968at2"/>
<name>A0A2K1Q3E4_9GAMM</name>
<dbReference type="EMBL" id="NPZB01000001">
    <property type="protein sequence ID" value="PNS09533.1"/>
    <property type="molecule type" value="Genomic_DNA"/>
</dbReference>
<keyword evidence="1" id="KW-0732">Signal</keyword>